<keyword evidence="1" id="KW-0732">Signal</keyword>
<protein>
    <submittedName>
        <fullName evidence="2">Uncharacterized protein</fullName>
    </submittedName>
</protein>
<organism evidence="2 3">
    <name type="scientific">Paenibacillus sambharensis</name>
    <dbReference type="NCBI Taxonomy" id="1803190"/>
    <lineage>
        <taxon>Bacteria</taxon>
        <taxon>Bacillati</taxon>
        <taxon>Bacillota</taxon>
        <taxon>Bacilli</taxon>
        <taxon>Bacillales</taxon>
        <taxon>Paenibacillaceae</taxon>
        <taxon>Paenibacillus</taxon>
    </lineage>
</organism>
<evidence type="ECO:0000313" key="2">
    <source>
        <dbReference type="EMBL" id="PZD95341.1"/>
    </source>
</evidence>
<dbReference type="Proteomes" id="UP000249522">
    <property type="component" value="Unassembled WGS sequence"/>
</dbReference>
<dbReference type="EMBL" id="QKRB01000044">
    <property type="protein sequence ID" value="PZD95341.1"/>
    <property type="molecule type" value="Genomic_DNA"/>
</dbReference>
<gene>
    <name evidence="2" type="ORF">DNH61_12415</name>
</gene>
<dbReference type="RefSeq" id="WP_111146971.1">
    <property type="nucleotide sequence ID" value="NZ_QKRB01000044.1"/>
</dbReference>
<sequence length="254" mass="28718">MNVMKKRMGRIGIVIALLFSVFSTGAMASNAENGPVSDEVELITAYEVTENGLVEISKDKYLEIVRENEKREKDQRKGKYMQKKEAQESKKCDEVTIACTGDFFVFSRSGTNSSVLMNSKKEIISQRKYNDTVDNMSWGFISSTMTTYQANISLTIGKKDAITAVIGGSWQQSKMYSDTVTATIRPGYTAWVEFTPYMKNDWGYLEKWNYCAFPSYSEWYTGTKEWVDLYTPTTLSNGQSNGFVTVVARQGKLT</sequence>
<dbReference type="AlphaFoldDB" id="A0A2W1LU83"/>
<evidence type="ECO:0000313" key="3">
    <source>
        <dbReference type="Proteomes" id="UP000249522"/>
    </source>
</evidence>
<evidence type="ECO:0000256" key="1">
    <source>
        <dbReference type="SAM" id="SignalP"/>
    </source>
</evidence>
<reference evidence="2 3" key="1">
    <citation type="submission" date="2018-06" db="EMBL/GenBank/DDBJ databases">
        <title>Paenibacillus imtechensis sp. nov.</title>
        <authorList>
            <person name="Pinnaka A.K."/>
            <person name="Singh H."/>
            <person name="Kaur M."/>
        </authorList>
    </citation>
    <scope>NUCLEOTIDE SEQUENCE [LARGE SCALE GENOMIC DNA]</scope>
    <source>
        <strain evidence="2 3">SMB1</strain>
    </source>
</reference>
<accession>A0A2W1LU83</accession>
<feature type="signal peptide" evidence="1">
    <location>
        <begin position="1"/>
        <end position="28"/>
    </location>
</feature>
<comment type="caution">
    <text evidence="2">The sequence shown here is derived from an EMBL/GenBank/DDBJ whole genome shotgun (WGS) entry which is preliminary data.</text>
</comment>
<dbReference type="OrthoDB" id="2601703at2"/>
<feature type="chain" id="PRO_5015844002" evidence="1">
    <location>
        <begin position="29"/>
        <end position="254"/>
    </location>
</feature>
<proteinExistence type="predicted"/>
<name>A0A2W1LU83_9BACL</name>
<keyword evidence="3" id="KW-1185">Reference proteome</keyword>